<dbReference type="STRING" id="868131.MSWAN_1083"/>
<proteinExistence type="predicted"/>
<dbReference type="HOGENOM" id="CLU_1352083_0_0_2"/>
<dbReference type="eggNOG" id="arCOG04964">
    <property type="taxonomic scope" value="Archaea"/>
</dbReference>
<dbReference type="Proteomes" id="UP000009231">
    <property type="component" value="Chromosome"/>
</dbReference>
<reference evidence="1 2" key="1">
    <citation type="journal article" date="2014" name="Int. J. Syst. Evol. Microbiol.">
        <title>Methanobacterium paludis sp. nov. and a novel strain of Methanobacterium lacus isolated from northern peatlands.</title>
        <authorList>
            <person name="Cadillo-Quiroz H."/>
            <person name="Brauer S.L."/>
            <person name="Goodson N."/>
            <person name="Yavitt J.B."/>
            <person name="Zinder S.H."/>
        </authorList>
    </citation>
    <scope>NUCLEOTIDE SEQUENCE [LARGE SCALE GENOMIC DNA]</scope>
    <source>
        <strain evidence="2">DSM 25820 / JCM 18151 / SWAN1</strain>
    </source>
</reference>
<evidence type="ECO:0000313" key="1">
    <source>
        <dbReference type="EMBL" id="AEG18104.1"/>
    </source>
</evidence>
<dbReference type="KEGG" id="mew:MSWAN_1083"/>
<accession>F6D4A5</accession>
<evidence type="ECO:0000313" key="2">
    <source>
        <dbReference type="Proteomes" id="UP000009231"/>
    </source>
</evidence>
<organism evidence="1 2">
    <name type="scientific">Methanobacterium paludis (strain DSM 25820 / JCM 18151 / SWAN1)</name>
    <dbReference type="NCBI Taxonomy" id="868131"/>
    <lineage>
        <taxon>Archaea</taxon>
        <taxon>Methanobacteriati</taxon>
        <taxon>Methanobacteriota</taxon>
        <taxon>Methanomada group</taxon>
        <taxon>Methanobacteria</taxon>
        <taxon>Methanobacteriales</taxon>
        <taxon>Methanobacteriaceae</taxon>
        <taxon>Methanobacterium</taxon>
    </lineage>
</organism>
<sequence length="197" mass="22230">MALLCGDMQKMVVENAIKIIKSLKGVVDVQELSDEDRKTLLKIESSRKDDVVPVVNEGLDECLKKEFCLVMLKTEEFRNPSKPTVLLVTDKGRILGQELISPEDKKKYADRNDVYFLSNNFIVFKPDTMTRSVGVEKELFLLPSIPFPELNEIKEISNVVSGSPSTMGDAYIKNRCNYPDDPHLATILVAFSTKNEE</sequence>
<name>F6D4A5_METPW</name>
<protein>
    <submittedName>
        <fullName evidence="1">Uncharacterized protein</fullName>
    </submittedName>
</protein>
<keyword evidence="2" id="KW-1185">Reference proteome</keyword>
<dbReference type="EMBL" id="CP002772">
    <property type="protein sequence ID" value="AEG18104.1"/>
    <property type="molecule type" value="Genomic_DNA"/>
</dbReference>
<dbReference type="AlphaFoldDB" id="F6D4A5"/>
<gene>
    <name evidence="1" type="ordered locus">MSWAN_1083</name>
</gene>